<keyword evidence="2" id="KW-1185">Reference proteome</keyword>
<evidence type="ECO:0000313" key="2">
    <source>
        <dbReference type="Proteomes" id="UP000482800"/>
    </source>
</evidence>
<organism evidence="1 2">
    <name type="scientific">Phytohabitans houttuyneae</name>
    <dbReference type="NCBI Taxonomy" id="1076126"/>
    <lineage>
        <taxon>Bacteria</taxon>
        <taxon>Bacillati</taxon>
        <taxon>Actinomycetota</taxon>
        <taxon>Actinomycetes</taxon>
        <taxon>Micromonosporales</taxon>
        <taxon>Micromonosporaceae</taxon>
    </lineage>
</organism>
<dbReference type="RefSeq" id="WP_173068309.1">
    <property type="nucleotide sequence ID" value="NZ_BAABGO010000077.1"/>
</dbReference>
<reference evidence="1 2" key="1">
    <citation type="submission" date="2020-03" db="EMBL/GenBank/DDBJ databases">
        <title>Whole genome shotgun sequence of Phytohabitans houttuyneae NBRC 108639.</title>
        <authorList>
            <person name="Komaki H."/>
            <person name="Tamura T."/>
        </authorList>
    </citation>
    <scope>NUCLEOTIDE SEQUENCE [LARGE SCALE GENOMIC DNA]</scope>
    <source>
        <strain evidence="1 2">NBRC 108639</strain>
    </source>
</reference>
<evidence type="ECO:0000313" key="1">
    <source>
        <dbReference type="EMBL" id="GFJ84461.1"/>
    </source>
</evidence>
<sequence length="243" mass="26585">MTPLWTPLPGERRVLYSPAWFVPYDDWRRRPLAAGFTVALDRWDGAAWLATTVAATRTPSGFIAYPGLGRRREPATAEPELYRARFESAGYRALYPDLTAQEPFAADRVGKEFLAYPYDDTQPPAITVQPEPVPLLPGVAYPYPPGTRLVRGAVRTATGAPVANALVEAAGVSADDGSPWRERTLSDVDGAYRLSLRFPGTGADGGRETFRLVATERPGRTGELAIRLPDDLTRTNVIEIADQ</sequence>
<dbReference type="EMBL" id="BLPF01000003">
    <property type="protein sequence ID" value="GFJ84461.1"/>
    <property type="molecule type" value="Genomic_DNA"/>
</dbReference>
<protein>
    <recommendedName>
        <fullName evidence="3">Carboxypeptidase regulatory-like domain-containing protein</fullName>
    </recommendedName>
</protein>
<proteinExistence type="predicted"/>
<dbReference type="InterPro" id="IPR008969">
    <property type="entry name" value="CarboxyPept-like_regulatory"/>
</dbReference>
<accession>A0A6V8KQ05</accession>
<name>A0A6V8KQ05_9ACTN</name>
<dbReference type="Proteomes" id="UP000482800">
    <property type="component" value="Unassembled WGS sequence"/>
</dbReference>
<dbReference type="AlphaFoldDB" id="A0A6V8KQ05"/>
<dbReference type="SUPFAM" id="SSF49464">
    <property type="entry name" value="Carboxypeptidase regulatory domain-like"/>
    <property type="match status" value="1"/>
</dbReference>
<reference evidence="1 2" key="2">
    <citation type="submission" date="2020-03" db="EMBL/GenBank/DDBJ databases">
        <authorList>
            <person name="Ichikawa N."/>
            <person name="Kimura A."/>
            <person name="Kitahashi Y."/>
            <person name="Uohara A."/>
        </authorList>
    </citation>
    <scope>NUCLEOTIDE SEQUENCE [LARGE SCALE GENOMIC DNA]</scope>
    <source>
        <strain evidence="1 2">NBRC 108639</strain>
    </source>
</reference>
<gene>
    <name evidence="1" type="ORF">Phou_086410</name>
</gene>
<evidence type="ECO:0008006" key="3">
    <source>
        <dbReference type="Google" id="ProtNLM"/>
    </source>
</evidence>
<comment type="caution">
    <text evidence="1">The sequence shown here is derived from an EMBL/GenBank/DDBJ whole genome shotgun (WGS) entry which is preliminary data.</text>
</comment>